<evidence type="ECO:0000313" key="1">
    <source>
        <dbReference type="EMBL" id="UOE19858.1"/>
    </source>
</evidence>
<proteinExistence type="predicted"/>
<dbReference type="Pfam" id="PF07876">
    <property type="entry name" value="Dabb"/>
    <property type="match status" value="1"/>
</dbReference>
<dbReference type="Gene3D" id="3.30.70.100">
    <property type="match status" value="1"/>
</dbReference>
<organism evidence="1 2">
    <name type="scientific">Thermobifida halotolerans</name>
    <dbReference type="NCBI Taxonomy" id="483545"/>
    <lineage>
        <taxon>Bacteria</taxon>
        <taxon>Bacillati</taxon>
        <taxon>Actinomycetota</taxon>
        <taxon>Actinomycetes</taxon>
        <taxon>Streptosporangiales</taxon>
        <taxon>Nocardiopsidaceae</taxon>
        <taxon>Thermobifida</taxon>
    </lineage>
</organism>
<dbReference type="KEGG" id="thao:NI17_000905"/>
<dbReference type="SUPFAM" id="SSF54909">
    <property type="entry name" value="Dimeric alpha+beta barrel"/>
    <property type="match status" value="1"/>
</dbReference>
<dbReference type="EMBL" id="CP063196">
    <property type="protein sequence ID" value="UOE19858.1"/>
    <property type="molecule type" value="Genomic_DNA"/>
</dbReference>
<dbReference type="Proteomes" id="UP000265719">
    <property type="component" value="Chromosome"/>
</dbReference>
<dbReference type="PANTHER" id="PTHR37832:SF1">
    <property type="entry name" value="STRESS-RESPONSE A_B BARREL DOMAIN-CONTAINING PROTEIN"/>
    <property type="match status" value="1"/>
</dbReference>
<dbReference type="OrthoDB" id="6637496at2"/>
<accession>A0A399G4T9</accession>
<gene>
    <name evidence="1" type="ORF">NI17_000905</name>
</gene>
<name>A0A399G4T9_9ACTN</name>
<dbReference type="InterPro" id="IPR011008">
    <property type="entry name" value="Dimeric_a/b-barrel"/>
</dbReference>
<keyword evidence="2" id="KW-1185">Reference proteome</keyword>
<sequence>MGIRHIALFRWTEDVTPEQVEQVEKILGGLPGAIPELKSYSFGADLGIGTGNHDFAVVADVEGESGFLAYQNHPDHQAALRVIRPMLADRAAVQFDI</sequence>
<evidence type="ECO:0000313" key="2">
    <source>
        <dbReference type="Proteomes" id="UP000265719"/>
    </source>
</evidence>
<dbReference type="RefSeq" id="WP_068687769.1">
    <property type="nucleotide sequence ID" value="NZ_CP063196.1"/>
</dbReference>
<reference evidence="1" key="1">
    <citation type="submission" date="2020-10" db="EMBL/GenBank/DDBJ databases">
        <title>De novo genome project of the cellulose decomposer Thermobifida halotolerans type strain.</title>
        <authorList>
            <person name="Nagy I."/>
            <person name="Horvath B."/>
            <person name="Kukolya J."/>
            <person name="Nagy I."/>
            <person name="Orsini M."/>
        </authorList>
    </citation>
    <scope>NUCLEOTIDE SEQUENCE</scope>
    <source>
        <strain evidence="1">DSM 44931</strain>
    </source>
</reference>
<protein>
    <submittedName>
        <fullName evidence="1">Dabb family protein</fullName>
    </submittedName>
</protein>
<dbReference type="InterPro" id="IPR013097">
    <property type="entry name" value="Dabb"/>
</dbReference>
<dbReference type="AlphaFoldDB" id="A0A399G4T9"/>
<dbReference type="SMART" id="SM00886">
    <property type="entry name" value="Dabb"/>
    <property type="match status" value="1"/>
</dbReference>
<dbReference type="PROSITE" id="PS51502">
    <property type="entry name" value="S_R_A_B_BARREL"/>
    <property type="match status" value="1"/>
</dbReference>
<dbReference type="PANTHER" id="PTHR37832">
    <property type="entry name" value="BLL2683 PROTEIN"/>
    <property type="match status" value="1"/>
</dbReference>